<dbReference type="Pfam" id="PF00550">
    <property type="entry name" value="PP-binding"/>
    <property type="match status" value="2"/>
</dbReference>
<dbReference type="PROSITE" id="PS00012">
    <property type="entry name" value="PHOSPHOPANTETHEINE"/>
    <property type="match status" value="1"/>
</dbReference>
<dbReference type="PROSITE" id="PS50075">
    <property type="entry name" value="CARRIER"/>
    <property type="match status" value="2"/>
</dbReference>
<dbReference type="InterPro" id="IPR040097">
    <property type="entry name" value="FAAL/FAAC"/>
</dbReference>
<evidence type="ECO:0000313" key="8">
    <source>
        <dbReference type="Proteomes" id="UP001293718"/>
    </source>
</evidence>
<keyword evidence="4" id="KW-0276">Fatty acid metabolism</keyword>
<dbReference type="RefSeq" id="WP_322465692.1">
    <property type="nucleotide sequence ID" value="NZ_JAXOJX010000017.1"/>
</dbReference>
<dbReference type="SUPFAM" id="SSF56801">
    <property type="entry name" value="Acetyl-CoA synthetase-like"/>
    <property type="match status" value="2"/>
</dbReference>
<dbReference type="InterPro" id="IPR020845">
    <property type="entry name" value="AMP-binding_CS"/>
</dbReference>
<keyword evidence="2" id="KW-0596">Phosphopantetheine</keyword>
<evidence type="ECO:0000256" key="5">
    <source>
        <dbReference type="ARBA" id="ARBA00023098"/>
    </source>
</evidence>
<proteinExistence type="predicted"/>
<dbReference type="InterPro" id="IPR006162">
    <property type="entry name" value="Ppantetheine_attach_site"/>
</dbReference>
<dbReference type="InterPro" id="IPR010071">
    <property type="entry name" value="AA_adenyl_dom"/>
</dbReference>
<evidence type="ECO:0000313" key="7">
    <source>
        <dbReference type="EMBL" id="MDZ5457372.1"/>
    </source>
</evidence>
<dbReference type="InterPro" id="IPR045851">
    <property type="entry name" value="AMP-bd_C_sf"/>
</dbReference>
<keyword evidence="5" id="KW-0443">Lipid metabolism</keyword>
<feature type="domain" description="Carrier" evidence="6">
    <location>
        <begin position="1660"/>
        <end position="1735"/>
    </location>
</feature>
<keyword evidence="3" id="KW-0597">Phosphoprotein</keyword>
<dbReference type="NCBIfam" id="TIGR01733">
    <property type="entry name" value="AA-adenyl-dom"/>
    <property type="match status" value="1"/>
</dbReference>
<dbReference type="Pfam" id="PF13193">
    <property type="entry name" value="AMP-binding_C"/>
    <property type="match status" value="1"/>
</dbReference>
<dbReference type="Gene3D" id="1.10.1200.10">
    <property type="entry name" value="ACP-like"/>
    <property type="match status" value="2"/>
</dbReference>
<dbReference type="InterPro" id="IPR042099">
    <property type="entry name" value="ANL_N_sf"/>
</dbReference>
<dbReference type="InterPro" id="IPR016129">
    <property type="entry name" value="Caspase_his_AS"/>
</dbReference>
<dbReference type="SMART" id="SM00823">
    <property type="entry name" value="PKS_PP"/>
    <property type="match status" value="2"/>
</dbReference>
<dbReference type="Pfam" id="PF00668">
    <property type="entry name" value="Condensation"/>
    <property type="match status" value="1"/>
</dbReference>
<evidence type="ECO:0000256" key="2">
    <source>
        <dbReference type="ARBA" id="ARBA00022450"/>
    </source>
</evidence>
<dbReference type="CDD" id="cd17646">
    <property type="entry name" value="A_NRPS_AB3403-like"/>
    <property type="match status" value="1"/>
</dbReference>
<protein>
    <submittedName>
        <fullName evidence="7">Amino acid adenylation domain-containing protein</fullName>
    </submittedName>
</protein>
<dbReference type="Gene3D" id="3.30.559.30">
    <property type="entry name" value="Nonribosomal peptide synthetase, condensation domain"/>
    <property type="match status" value="1"/>
</dbReference>
<dbReference type="SUPFAM" id="SSF47336">
    <property type="entry name" value="ACP-like"/>
    <property type="match status" value="2"/>
</dbReference>
<dbReference type="Gene3D" id="3.40.50.980">
    <property type="match status" value="2"/>
</dbReference>
<dbReference type="InterPro" id="IPR023213">
    <property type="entry name" value="CAT-like_dom_sf"/>
</dbReference>
<dbReference type="CDD" id="cd05931">
    <property type="entry name" value="FAAL"/>
    <property type="match status" value="1"/>
</dbReference>
<dbReference type="Gene3D" id="3.30.559.10">
    <property type="entry name" value="Chloramphenicol acetyltransferase-like domain"/>
    <property type="match status" value="1"/>
</dbReference>
<dbReference type="InterPro" id="IPR001242">
    <property type="entry name" value="Condensation_dom"/>
</dbReference>
<comment type="cofactor">
    <cofactor evidence="1">
        <name>pantetheine 4'-phosphate</name>
        <dbReference type="ChEBI" id="CHEBI:47942"/>
    </cofactor>
</comment>
<dbReference type="InterPro" id="IPR020806">
    <property type="entry name" value="PKS_PP-bd"/>
</dbReference>
<dbReference type="Gene3D" id="3.40.50.12780">
    <property type="entry name" value="N-terminal domain of ligase-like"/>
    <property type="match status" value="1"/>
</dbReference>
<sequence length="1768" mass="190144">MTTHTTSSQPSFVHPSHFVERLGDLMATCPDDTALIVVADQGGESVETVLCYRDFGLRVRALAAVLQQRFEKGARVLILLDNDEHYAVSMFACFHAGVVAVPVFPPESARPQHLARLAGIAADAQARGVLTARSPQALVGEAARQFGNALVIAVDDVDPLAAAGWHAHEPAASDVAFLQYTSGSTSAPKGVMVTHGNLMANERAIHEGLGIGSADRFGVWSPLFHDMGLIGGLLQPFYSGIPCVLASPRYFLERPVRWLEMISRYRVTISGGPDFAYRLCVDRVKDAQLEGLDLSSWRVAYTGAEPVRHDTMDAFIARYASVGFDAAAVYPCYGLAEATLFVTGGRRGSGMVVSRFDGDALAARQVACAAEGAALVGCGRVPSGHDVRIADPETGVPATPQAIGEIWAAGPSMAAGYWNQPEQTAQTFVERDAQRWLRTGDLGFVHGGQLFVTGRLKDMIIVRGHNLYPQDIERVVEDEVEAVRKGRVTAFSVAGDGGEGIGVAAEISRGLQKLVVPQALVDAISAAVSAQCGEAPRAVLLLNPGALPKTSSGKLQRAACRQGWARRSLDAYAIFENGRFVSGGATQAVMDAVQDDTAQALAALWCEGLSPGAARPYAGDAHFFAAGGNSLAAVQLAAHVSQRWSIEFPVRMVFDHPRLQEQAEVIRRGVALGARPLVPTIAVLPAGRRAGPLPLSAAQRRQWFLWQLDPQGTAYHVHGALRLAGALDAAAMQLAVQGLAQRHESLRTVFHARPDGEVEQLVLPQGALDLQWVDLRELAGGEREPQAMEVVRSLLAQPFDLTRGPPVRATLVRVADEVHVLALVTHHIVADGASMQVIVDELPALYAAALAGEAATLPLTLQYADCAAWQHEHPQTDAREQQLAYWREQLGAAPGEAQPVLDLPTDHPRRAVARYRAARHRLEVSAGLEARLRQQARRQGVTLFAVLLAAFQVLLHRGTGQCDIRIGVPVANRDRPENQRVVGLFVNTVVLRNVIDGRMPLAQVLARAAQAAFGAQAHQALPFDQLVEALQPARSLSVSPMFQAVFNHLVQDFGAFERVAGLHVDDVGMPGPEAQFEIVLEARERVGAPLALDLVYAAELFEAETMARTAGHYLAVLEAMAADTNRAVGDVALLGAPERAELLRWSVNGHREPGDAPVHHGIARQALQRPDAVALLFGDEVLSYAQLDRRANRLAHRLLSLGVRPEDRVGVAMVRSVELVVSVLAILKAGAAYLPLDPEYPAARLAHMVDDSGIRLLLTHGPARGCIAARDGLAVLEVDAIDLEAGPASDPGVPLHGDQLAYVIYTSGSTGLPKGVAVRHEALRSCMAWMQRAYRLTQDDTVLHKAPFGFDVSVWEMFWPLTAGARLLVAQPGDHRDPQRLVQLIERHQVTTLNFVPSMLQAFLAHPGIETRTRLRYVICGGEAMPAPVQAEALQRLRGASLQNLYGPTETTIHVTQWTCRDDGHSLVPIGRPISDTQAWVLDAELNQVPRGVAGELYLGGVSLARGYLSRAALTAGRFIADPFGQGGRLYRTGDLVRWNTEGQIEYLGRIDHQVKLRGLRIELGEIEAALLAQPAIREAVVVAQDGPGGPTLVAYVAAHPGHLPDPAVLRERLGPVLPDFMVPRAVVVLDALPLSANGKVDRAALPAAAAPVRAQRHEVAQGGVAQALAALWSEVLQVADVGLHDNFFDLGGHSLLLIRVHRLLEERLRIVVPLLQLFKHPTVGSLAQAIEQGGSPADAGGTAAVDAQALRKRTAMLQRRKAAERVD</sequence>
<evidence type="ECO:0000256" key="1">
    <source>
        <dbReference type="ARBA" id="ARBA00001957"/>
    </source>
</evidence>
<keyword evidence="8" id="KW-1185">Reference proteome</keyword>
<dbReference type="Pfam" id="PF00501">
    <property type="entry name" value="AMP-binding"/>
    <property type="match status" value="2"/>
</dbReference>
<dbReference type="PROSITE" id="PS01121">
    <property type="entry name" value="CASPASE_HIS"/>
    <property type="match status" value="1"/>
</dbReference>
<dbReference type="Gene3D" id="3.30.300.30">
    <property type="match status" value="2"/>
</dbReference>
<dbReference type="InterPro" id="IPR009081">
    <property type="entry name" value="PP-bd_ACP"/>
</dbReference>
<name>A0ABU5IEJ1_9BURK</name>
<dbReference type="CDD" id="cd19531">
    <property type="entry name" value="LCL_NRPS-like"/>
    <property type="match status" value="1"/>
</dbReference>
<dbReference type="InterPro" id="IPR036736">
    <property type="entry name" value="ACP-like_sf"/>
</dbReference>
<organism evidence="7 8">
    <name type="scientific">Azohydromonas lata</name>
    <dbReference type="NCBI Taxonomy" id="45677"/>
    <lineage>
        <taxon>Bacteria</taxon>
        <taxon>Pseudomonadati</taxon>
        <taxon>Pseudomonadota</taxon>
        <taxon>Betaproteobacteria</taxon>
        <taxon>Burkholderiales</taxon>
        <taxon>Sphaerotilaceae</taxon>
        <taxon>Azohydromonas</taxon>
    </lineage>
</organism>
<evidence type="ECO:0000256" key="4">
    <source>
        <dbReference type="ARBA" id="ARBA00022832"/>
    </source>
</evidence>
<dbReference type="EMBL" id="JAXOJX010000017">
    <property type="protein sequence ID" value="MDZ5457372.1"/>
    <property type="molecule type" value="Genomic_DNA"/>
</dbReference>
<evidence type="ECO:0000256" key="3">
    <source>
        <dbReference type="ARBA" id="ARBA00022553"/>
    </source>
</evidence>
<dbReference type="PANTHER" id="PTHR45527:SF1">
    <property type="entry name" value="FATTY ACID SYNTHASE"/>
    <property type="match status" value="1"/>
</dbReference>
<gene>
    <name evidence="7" type="ORF">SM757_12400</name>
</gene>
<dbReference type="InterPro" id="IPR000873">
    <property type="entry name" value="AMP-dep_synth/lig_dom"/>
</dbReference>
<dbReference type="Gene3D" id="2.30.38.10">
    <property type="entry name" value="Luciferase, Domain 3"/>
    <property type="match status" value="1"/>
</dbReference>
<dbReference type="Proteomes" id="UP001293718">
    <property type="component" value="Unassembled WGS sequence"/>
</dbReference>
<dbReference type="PROSITE" id="PS00455">
    <property type="entry name" value="AMP_BINDING"/>
    <property type="match status" value="2"/>
</dbReference>
<dbReference type="PANTHER" id="PTHR45527">
    <property type="entry name" value="NONRIBOSOMAL PEPTIDE SYNTHETASE"/>
    <property type="match status" value="1"/>
</dbReference>
<comment type="caution">
    <text evidence="7">The sequence shown here is derived from an EMBL/GenBank/DDBJ whole genome shotgun (WGS) entry which is preliminary data.</text>
</comment>
<accession>A0ABU5IEJ1</accession>
<dbReference type="SUPFAM" id="SSF52777">
    <property type="entry name" value="CoA-dependent acyltransferases"/>
    <property type="match status" value="2"/>
</dbReference>
<reference evidence="7 8" key="1">
    <citation type="submission" date="2023-11" db="EMBL/GenBank/DDBJ databases">
        <title>Draft genome of Azohydromonas lata strain H1 (DSM1123), a polyhydroxyalkanoate producer.</title>
        <authorList>
            <person name="Traversa D."/>
            <person name="D'Addabbo P."/>
            <person name="Pazzani C."/>
            <person name="Manzari C."/>
            <person name="Chiara M."/>
            <person name="Scrascia M."/>
        </authorList>
    </citation>
    <scope>NUCLEOTIDE SEQUENCE [LARGE SCALE GENOMIC DNA]</scope>
    <source>
        <strain evidence="7 8">H1</strain>
    </source>
</reference>
<dbReference type="InterPro" id="IPR025110">
    <property type="entry name" value="AMP-bd_C"/>
</dbReference>
<evidence type="ECO:0000259" key="6">
    <source>
        <dbReference type="PROSITE" id="PS50075"/>
    </source>
</evidence>
<feature type="domain" description="Carrier" evidence="6">
    <location>
        <begin position="592"/>
        <end position="670"/>
    </location>
</feature>